<accession>A0A7J7N700</accession>
<evidence type="ECO:0000256" key="2">
    <source>
        <dbReference type="ARBA" id="ARBA00022840"/>
    </source>
</evidence>
<dbReference type="InterPro" id="IPR027417">
    <property type="entry name" value="P-loop_NTPase"/>
</dbReference>
<dbReference type="EMBL" id="JACGCM010001011">
    <property type="protein sequence ID" value="KAF6162804.1"/>
    <property type="molecule type" value="Genomic_DNA"/>
</dbReference>
<name>A0A7J7N700_9MAGN</name>
<evidence type="ECO:0000313" key="5">
    <source>
        <dbReference type="Proteomes" id="UP000541444"/>
    </source>
</evidence>
<keyword evidence="5" id="KW-1185">Reference proteome</keyword>
<proteinExistence type="predicted"/>
<dbReference type="AlphaFoldDB" id="A0A7J7N700"/>
<dbReference type="GO" id="GO:0005524">
    <property type="term" value="F:ATP binding"/>
    <property type="evidence" value="ECO:0007669"/>
    <property type="project" value="UniProtKB-KW"/>
</dbReference>
<sequence length="123" mass="13316">MSCFKCPHCGDPSYIFGSGGARRTADEMDIEFLGEVWSWFQNRKYATKSKLVKSPGKLSVLSLPRDDSVPMRNVPHFGPGPVPVPVPAPPGRSQLGNNIGQMEFEVKSARDGASGLGLQIDPD</sequence>
<reference evidence="4 5" key="1">
    <citation type="journal article" date="2020" name="IScience">
        <title>Genome Sequencing of the Endangered Kingdonia uniflora (Circaeasteraceae, Ranunculales) Reveals Potential Mechanisms of Evolutionary Specialization.</title>
        <authorList>
            <person name="Sun Y."/>
            <person name="Deng T."/>
            <person name="Zhang A."/>
            <person name="Moore M.J."/>
            <person name="Landis J.B."/>
            <person name="Lin N."/>
            <person name="Zhang H."/>
            <person name="Zhang X."/>
            <person name="Huang J."/>
            <person name="Zhang X."/>
            <person name="Sun H."/>
            <person name="Wang H."/>
        </authorList>
    </citation>
    <scope>NUCLEOTIDE SEQUENCE [LARGE SCALE GENOMIC DNA]</scope>
    <source>
        <strain evidence="4">TB1705</strain>
        <tissue evidence="4">Leaf</tissue>
    </source>
</reference>
<evidence type="ECO:0000256" key="1">
    <source>
        <dbReference type="ARBA" id="ARBA00022741"/>
    </source>
</evidence>
<feature type="region of interest" description="Disordered" evidence="3">
    <location>
        <begin position="71"/>
        <end position="97"/>
    </location>
</feature>
<evidence type="ECO:0000313" key="4">
    <source>
        <dbReference type="EMBL" id="KAF6162804.1"/>
    </source>
</evidence>
<dbReference type="InterPro" id="IPR033756">
    <property type="entry name" value="YlxH/NBP35"/>
</dbReference>
<organism evidence="4 5">
    <name type="scientific">Kingdonia uniflora</name>
    <dbReference type="NCBI Taxonomy" id="39325"/>
    <lineage>
        <taxon>Eukaryota</taxon>
        <taxon>Viridiplantae</taxon>
        <taxon>Streptophyta</taxon>
        <taxon>Embryophyta</taxon>
        <taxon>Tracheophyta</taxon>
        <taxon>Spermatophyta</taxon>
        <taxon>Magnoliopsida</taxon>
        <taxon>Ranunculales</taxon>
        <taxon>Circaeasteraceae</taxon>
        <taxon>Kingdonia</taxon>
    </lineage>
</organism>
<dbReference type="Pfam" id="PF10609">
    <property type="entry name" value="ParA"/>
    <property type="match status" value="1"/>
</dbReference>
<gene>
    <name evidence="4" type="ORF">GIB67_029073</name>
</gene>
<feature type="compositionally biased region" description="Pro residues" evidence="3">
    <location>
        <begin position="78"/>
        <end position="90"/>
    </location>
</feature>
<comment type="caution">
    <text evidence="4">The sequence shown here is derived from an EMBL/GenBank/DDBJ whole genome shotgun (WGS) entry which is preliminary data.</text>
</comment>
<protein>
    <submittedName>
        <fullName evidence="4">Uncharacterized protein</fullName>
    </submittedName>
</protein>
<dbReference type="OrthoDB" id="1741334at2759"/>
<dbReference type="Proteomes" id="UP000541444">
    <property type="component" value="Unassembled WGS sequence"/>
</dbReference>
<keyword evidence="2" id="KW-0067">ATP-binding</keyword>
<dbReference type="Gene3D" id="3.40.50.300">
    <property type="entry name" value="P-loop containing nucleotide triphosphate hydrolases"/>
    <property type="match status" value="1"/>
</dbReference>
<keyword evidence="1" id="KW-0547">Nucleotide-binding</keyword>
<evidence type="ECO:0000256" key="3">
    <source>
        <dbReference type="SAM" id="MobiDB-lite"/>
    </source>
</evidence>